<dbReference type="Gene3D" id="3.40.50.1010">
    <property type="entry name" value="5'-nuclease"/>
    <property type="match status" value="1"/>
</dbReference>
<gene>
    <name evidence="6" type="primary">vapC</name>
    <name evidence="8" type="ORF">KV394_05770</name>
</gene>
<protein>
    <recommendedName>
        <fullName evidence="6">Ribonuclease VapC</fullName>
        <shortName evidence="6">RNase VapC</shortName>
        <ecNumber evidence="6">3.1.-.-</ecNumber>
    </recommendedName>
    <alternativeName>
        <fullName evidence="6">Toxin VapC</fullName>
    </alternativeName>
</protein>
<accession>A0ABY4ID20</accession>
<comment type="similarity">
    <text evidence="6">Belongs to the PINc/VapC protein family.</text>
</comment>
<organism evidence="8 9">
    <name type="scientific">Microbacterium sufflavum</name>
    <dbReference type="NCBI Taxonomy" id="2851649"/>
    <lineage>
        <taxon>Bacteria</taxon>
        <taxon>Bacillati</taxon>
        <taxon>Actinomycetota</taxon>
        <taxon>Actinomycetes</taxon>
        <taxon>Micrococcales</taxon>
        <taxon>Microbacteriaceae</taxon>
        <taxon>Microbacterium</taxon>
    </lineage>
</organism>
<feature type="binding site" evidence="6">
    <location>
        <position position="5"/>
    </location>
    <ligand>
        <name>Mg(2+)</name>
        <dbReference type="ChEBI" id="CHEBI:18420"/>
    </ligand>
</feature>
<evidence type="ECO:0000256" key="3">
    <source>
        <dbReference type="ARBA" id="ARBA00022723"/>
    </source>
</evidence>
<feature type="domain" description="PIN" evidence="7">
    <location>
        <begin position="2"/>
        <end position="117"/>
    </location>
</feature>
<evidence type="ECO:0000313" key="9">
    <source>
        <dbReference type="Proteomes" id="UP000831467"/>
    </source>
</evidence>
<dbReference type="InterPro" id="IPR022907">
    <property type="entry name" value="VapC_family"/>
</dbReference>
<keyword evidence="6" id="KW-0800">Toxin</keyword>
<proteinExistence type="inferred from homology"/>
<feature type="binding site" evidence="6">
    <location>
        <position position="92"/>
    </location>
    <ligand>
        <name>Mg(2+)</name>
        <dbReference type="ChEBI" id="CHEBI:18420"/>
    </ligand>
</feature>
<dbReference type="InterPro" id="IPR002716">
    <property type="entry name" value="PIN_dom"/>
</dbReference>
<evidence type="ECO:0000256" key="2">
    <source>
        <dbReference type="ARBA" id="ARBA00022722"/>
    </source>
</evidence>
<evidence type="ECO:0000256" key="4">
    <source>
        <dbReference type="ARBA" id="ARBA00022801"/>
    </source>
</evidence>
<evidence type="ECO:0000313" key="8">
    <source>
        <dbReference type="EMBL" id="UPL10638.1"/>
    </source>
</evidence>
<comment type="cofactor">
    <cofactor evidence="6">
        <name>Mg(2+)</name>
        <dbReference type="ChEBI" id="CHEBI:18420"/>
    </cofactor>
</comment>
<keyword evidence="9" id="KW-1185">Reference proteome</keyword>
<dbReference type="Pfam" id="PF01850">
    <property type="entry name" value="PIN"/>
    <property type="match status" value="1"/>
</dbReference>
<keyword evidence="1 6" id="KW-1277">Toxin-antitoxin system</keyword>
<dbReference type="EC" id="3.1.-.-" evidence="6"/>
<name>A0ABY4ID20_9MICO</name>
<reference evidence="8 9" key="1">
    <citation type="submission" date="2021-06" db="EMBL/GenBank/DDBJ databases">
        <title>Genome-based taxonomic framework of Microbacterium strains isolated from marine environment, the description of four new species and reclassification of four preexisting species.</title>
        <authorList>
            <person name="Lee S.D."/>
            <person name="Kim S.-M."/>
            <person name="Byeon Y.-S."/>
            <person name="Yang H.L."/>
            <person name="Kim I.S."/>
        </authorList>
    </citation>
    <scope>NUCLEOTIDE SEQUENCE [LARGE SCALE GENOMIC DNA]</scope>
    <source>
        <strain evidence="8 9">SSW1-51</strain>
    </source>
</reference>
<evidence type="ECO:0000256" key="6">
    <source>
        <dbReference type="HAMAP-Rule" id="MF_00265"/>
    </source>
</evidence>
<keyword evidence="4 6" id="KW-0378">Hydrolase</keyword>
<dbReference type="InterPro" id="IPR029060">
    <property type="entry name" value="PIN-like_dom_sf"/>
</dbReference>
<dbReference type="CDD" id="cd09854">
    <property type="entry name" value="PIN_VapC-like"/>
    <property type="match status" value="1"/>
</dbReference>
<evidence type="ECO:0000256" key="1">
    <source>
        <dbReference type="ARBA" id="ARBA00022649"/>
    </source>
</evidence>
<dbReference type="RefSeq" id="WP_168387299.1">
    <property type="nucleotide sequence ID" value="NZ_CP078076.1"/>
</dbReference>
<dbReference type="HAMAP" id="MF_00265">
    <property type="entry name" value="VapC_Nob1"/>
    <property type="match status" value="1"/>
</dbReference>
<dbReference type="SUPFAM" id="SSF88723">
    <property type="entry name" value="PIN domain-like"/>
    <property type="match status" value="1"/>
</dbReference>
<sequence length="125" mass="13459">MIVVDAGVLIGLLDDRDAHHRAALEMLERTPPPYLVHPLTLAEVLVGPARVGREAQAWDDLKEIGVEVAALGPDEPLALARLRAEHRLKMPDTCVLATAVHHGCRLATFDRQLAAAAARSGHALD</sequence>
<dbReference type="Proteomes" id="UP000831467">
    <property type="component" value="Chromosome"/>
</dbReference>
<dbReference type="EMBL" id="CP078076">
    <property type="protein sequence ID" value="UPL10638.1"/>
    <property type="molecule type" value="Genomic_DNA"/>
</dbReference>
<evidence type="ECO:0000259" key="7">
    <source>
        <dbReference type="Pfam" id="PF01850"/>
    </source>
</evidence>
<keyword evidence="2 6" id="KW-0540">Nuclease</keyword>
<evidence type="ECO:0000256" key="5">
    <source>
        <dbReference type="ARBA" id="ARBA00022842"/>
    </source>
</evidence>
<comment type="function">
    <text evidence="6">Toxic component of a toxin-antitoxin (TA) system. An RNase.</text>
</comment>
<keyword evidence="5 6" id="KW-0460">Magnesium</keyword>
<keyword evidence="3 6" id="KW-0479">Metal-binding</keyword>